<accession>A0AA49A6Q2</accession>
<dbReference type="Proteomes" id="UP000662888">
    <property type="component" value="Chromosome"/>
</dbReference>
<sequence length="345" mass="36868">MNHTLPRLKLLLDNVDLLSDASFRIGGGELFNSANLGAMPLGDDPACVLSTQQRALRGALATVFYMIAYARVYEGGPVTQANFLAPPQPDAAFTATLAAANAGVERWDAGWRIYKTEPSGAVHVQKGDTAILVQAGQYASGAIGSGAAPGGCAQILLAHESLLMQPGYYYALGQTVMSDHDLARLARLYFHLDADQAPWAVRTLTATLNRYQLPFRLKTPTDPRQYDRTDALVVYVPRRFLPAALRLMLDLPDVWQSRLREGSPLFACDILPGLSGADDPGNGESFGQTRCRLLADALVLAGAGAATGLMEAAQARFRLAGLSLDHPHLSSGLTDVYAPAFAEAA</sequence>
<dbReference type="Pfam" id="PF17914">
    <property type="entry name" value="HopA1"/>
    <property type="match status" value="1"/>
</dbReference>
<dbReference type="InterPro" id="IPR040871">
    <property type="entry name" value="HopA1"/>
</dbReference>
<proteinExistence type="predicted"/>
<evidence type="ECO:0000313" key="2">
    <source>
        <dbReference type="Proteomes" id="UP000662888"/>
    </source>
</evidence>
<keyword evidence="2" id="KW-1185">Reference proteome</keyword>
<dbReference type="RefSeq" id="WP_206088239.1">
    <property type="nucleotide sequence ID" value="NZ_CP065053.1"/>
</dbReference>
<protein>
    <submittedName>
        <fullName evidence="1">Uncharacterized protein</fullName>
    </submittedName>
</protein>
<name>A0AA49A6Q2_9BURK</name>
<organism evidence="1 2">
    <name type="scientific">Massilia antarctica</name>
    <dbReference type="NCBI Taxonomy" id="2765360"/>
    <lineage>
        <taxon>Bacteria</taxon>
        <taxon>Pseudomonadati</taxon>
        <taxon>Pseudomonadota</taxon>
        <taxon>Betaproteobacteria</taxon>
        <taxon>Burkholderiales</taxon>
        <taxon>Oxalobacteraceae</taxon>
        <taxon>Telluria group</taxon>
        <taxon>Massilia</taxon>
    </lineage>
</organism>
<reference evidence="1 2" key="1">
    <citation type="submission" date="2020-11" db="EMBL/GenBank/DDBJ databases">
        <authorList>
            <person name="Sun Q."/>
        </authorList>
    </citation>
    <scope>NUCLEOTIDE SEQUENCE [LARGE SCALE GENOMIC DNA]</scope>
    <source>
        <strain evidence="1 2">P8398</strain>
    </source>
</reference>
<evidence type="ECO:0000313" key="1">
    <source>
        <dbReference type="EMBL" id="QPI48633.1"/>
    </source>
</evidence>
<dbReference type="EMBL" id="CP065053">
    <property type="protein sequence ID" value="QPI48633.1"/>
    <property type="molecule type" value="Genomic_DNA"/>
</dbReference>
<gene>
    <name evidence="1" type="ORF">IV454_24370</name>
</gene>